<dbReference type="EMBL" id="LAZR01032513">
    <property type="protein sequence ID" value="KKL50678.1"/>
    <property type="molecule type" value="Genomic_DNA"/>
</dbReference>
<gene>
    <name evidence="1" type="ORF">LCGC14_2303090</name>
</gene>
<feature type="non-terminal residue" evidence="1">
    <location>
        <position position="576"/>
    </location>
</feature>
<organism evidence="1">
    <name type="scientific">marine sediment metagenome</name>
    <dbReference type="NCBI Taxonomy" id="412755"/>
    <lineage>
        <taxon>unclassified sequences</taxon>
        <taxon>metagenomes</taxon>
        <taxon>ecological metagenomes</taxon>
    </lineage>
</organism>
<dbReference type="Pfam" id="PF13385">
    <property type="entry name" value="Laminin_G_3"/>
    <property type="match status" value="1"/>
</dbReference>
<feature type="non-terminal residue" evidence="1">
    <location>
        <position position="1"/>
    </location>
</feature>
<evidence type="ECO:0000313" key="1">
    <source>
        <dbReference type="EMBL" id="KKL50678.1"/>
    </source>
</evidence>
<dbReference type="InterPro" id="IPR013320">
    <property type="entry name" value="ConA-like_dom_sf"/>
</dbReference>
<accession>A0A0F9CMV3</accession>
<proteinExistence type="predicted"/>
<comment type="caution">
    <text evidence="1">The sequence shown here is derived from an EMBL/GenBank/DDBJ whole genome shotgun (WGS) entry which is preliminary data.</text>
</comment>
<dbReference type="SUPFAM" id="SSF49899">
    <property type="entry name" value="Concanavalin A-like lectins/glucanases"/>
    <property type="match status" value="1"/>
</dbReference>
<evidence type="ECO:0008006" key="2">
    <source>
        <dbReference type="Google" id="ProtNLM"/>
    </source>
</evidence>
<reference evidence="1" key="1">
    <citation type="journal article" date="2015" name="Nature">
        <title>Complex archaea that bridge the gap between prokaryotes and eukaryotes.</title>
        <authorList>
            <person name="Spang A."/>
            <person name="Saw J.H."/>
            <person name="Jorgensen S.L."/>
            <person name="Zaremba-Niedzwiedzka K."/>
            <person name="Martijn J."/>
            <person name="Lind A.E."/>
            <person name="van Eijk R."/>
            <person name="Schleper C."/>
            <person name="Guy L."/>
            <person name="Ettema T.J."/>
        </authorList>
    </citation>
    <scope>NUCLEOTIDE SEQUENCE</scope>
</reference>
<dbReference type="Gene3D" id="2.60.120.200">
    <property type="match status" value="1"/>
</dbReference>
<name>A0A0F9CMV3_9ZZZZ</name>
<sequence length="576" mass="60675">VDTGWKATSRPMLEFYNSNAQFGGGRSLARIYGEIGNLGENSKLYFAVADSSKNLQDRTVIDKDGNVGINTTTPASKLSINGGLHVGGDSDAGDNNLLVDGTVGCGVITQSGTTLANTYQPLDAELTSLAALSYVAASFVKMTGANTFALRTIGETADDLEGTIDHDSLANTHGAIQPLDSGLTSLAGLTYVSDSFIKVTAEDTYAIRTIGETKTDLSLNNVSNVATDDTAYDATSWNTNADATTKNAIRDKIETMGTAIGLNTPKVTNATHTGEVTGATALTIADNIVDEANLKLDTGPTNDYVLTADSTKSGGMKWAALAGGFQTQGDVLDDLNTLGVVGADSEFLVGTGAGALAWESGATARTSLDLGTGDSPQFTALILTDLPTSISIDELDYMEYASDVLAQAAYVPSGFHSVTFKTTAQLDIAIKKWGTAALLLDGNSDYLEIADSADWDIFADNTENWTVDFWVYRDSGTNPGDFNSLLGQQKNTDNFWDIHIDDHVNEYIGLISNSGGVSKVNIVTTTTVTADTWVHIALVKVADDYALYVDGVRAGTAINDTDQFTYAAPLFIGGRG</sequence>
<protein>
    <recommendedName>
        <fullName evidence="2">LamG-like jellyroll fold domain-containing protein</fullName>
    </recommendedName>
</protein>
<dbReference type="AlphaFoldDB" id="A0A0F9CMV3"/>